<dbReference type="PANTHER" id="PTHR45138:SF9">
    <property type="entry name" value="DIGUANYLATE CYCLASE DGCM-RELATED"/>
    <property type="match status" value="1"/>
</dbReference>
<evidence type="ECO:0000256" key="2">
    <source>
        <dbReference type="ARBA" id="ARBA00012528"/>
    </source>
</evidence>
<dbReference type="InterPro" id="IPR043128">
    <property type="entry name" value="Rev_trsase/Diguanyl_cyclase"/>
</dbReference>
<gene>
    <name evidence="5" type="ORF">F0U83_09850</name>
</gene>
<accession>A0A5P1RBM2</accession>
<dbReference type="KEGG" id="ncu:F0U83_09850"/>
<dbReference type="GO" id="GO:0043709">
    <property type="term" value="P:cell adhesion involved in single-species biofilm formation"/>
    <property type="evidence" value="ECO:0007669"/>
    <property type="project" value="TreeGrafter"/>
</dbReference>
<dbReference type="InterPro" id="IPR007435">
    <property type="entry name" value="DUF484"/>
</dbReference>
<evidence type="ECO:0000313" key="6">
    <source>
        <dbReference type="Proteomes" id="UP000324760"/>
    </source>
</evidence>
<comment type="catalytic activity">
    <reaction evidence="3">
        <text>2 GTP = 3',3'-c-di-GMP + 2 diphosphate</text>
        <dbReference type="Rhea" id="RHEA:24898"/>
        <dbReference type="ChEBI" id="CHEBI:33019"/>
        <dbReference type="ChEBI" id="CHEBI:37565"/>
        <dbReference type="ChEBI" id="CHEBI:58805"/>
        <dbReference type="EC" id="2.7.7.65"/>
    </reaction>
</comment>
<dbReference type="Pfam" id="PF04340">
    <property type="entry name" value="DUF484"/>
    <property type="match status" value="1"/>
</dbReference>
<dbReference type="GO" id="GO:0052621">
    <property type="term" value="F:diguanylate cyclase activity"/>
    <property type="evidence" value="ECO:0007669"/>
    <property type="project" value="UniProtKB-EC"/>
</dbReference>
<reference evidence="5 6" key="1">
    <citation type="journal article" date="2019" name="Biochem. Eng. J.">
        <title>Metabolic engineering of the marine bacteria Neptunomonas concharum for the production of acetoin and meso-2,3-butanediol from acetate.</title>
        <authorList>
            <person name="Li W."/>
            <person name="Pu N."/>
            <person name="Liu C.-X."/>
            <person name="Yuan Q.-P."/>
            <person name="Li Z.-J."/>
        </authorList>
    </citation>
    <scope>NUCLEOTIDE SEQUENCE [LARGE SCALE GENOMIC DNA]</scope>
    <source>
        <strain evidence="5 6">JCM17730</strain>
    </source>
</reference>
<dbReference type="InterPro" id="IPR050469">
    <property type="entry name" value="Diguanylate_Cyclase"/>
</dbReference>
<dbReference type="EC" id="2.7.7.65" evidence="2"/>
<name>A0A5P1RBM2_9GAMM</name>
<dbReference type="SMART" id="SM00267">
    <property type="entry name" value="GGDEF"/>
    <property type="match status" value="1"/>
</dbReference>
<dbReference type="InterPro" id="IPR029016">
    <property type="entry name" value="GAF-like_dom_sf"/>
</dbReference>
<evidence type="ECO:0000313" key="5">
    <source>
        <dbReference type="EMBL" id="QEQ97003.1"/>
    </source>
</evidence>
<dbReference type="EMBL" id="CP043869">
    <property type="protein sequence ID" value="QEQ97003.1"/>
    <property type="molecule type" value="Genomic_DNA"/>
</dbReference>
<protein>
    <recommendedName>
        <fullName evidence="2">diguanylate cyclase</fullName>
        <ecNumber evidence="2">2.7.7.65</ecNumber>
    </recommendedName>
</protein>
<dbReference type="InterPro" id="IPR029787">
    <property type="entry name" value="Nucleotide_cyclase"/>
</dbReference>
<comment type="cofactor">
    <cofactor evidence="1">
        <name>Mg(2+)</name>
        <dbReference type="ChEBI" id="CHEBI:18420"/>
    </cofactor>
</comment>
<dbReference type="GO" id="GO:0005886">
    <property type="term" value="C:plasma membrane"/>
    <property type="evidence" value="ECO:0007669"/>
    <property type="project" value="TreeGrafter"/>
</dbReference>
<feature type="domain" description="GGDEF" evidence="4">
    <location>
        <begin position="223"/>
        <end position="365"/>
    </location>
</feature>
<evidence type="ECO:0000259" key="4">
    <source>
        <dbReference type="PROSITE" id="PS50887"/>
    </source>
</evidence>
<dbReference type="AlphaFoldDB" id="A0A5P1RBM2"/>
<dbReference type="Pfam" id="PF00990">
    <property type="entry name" value="GGDEF"/>
    <property type="match status" value="1"/>
</dbReference>
<dbReference type="NCBIfam" id="TIGR00254">
    <property type="entry name" value="GGDEF"/>
    <property type="match status" value="1"/>
</dbReference>
<keyword evidence="6" id="KW-1185">Reference proteome</keyword>
<dbReference type="SUPFAM" id="SSF55073">
    <property type="entry name" value="Nucleotide cyclase"/>
    <property type="match status" value="1"/>
</dbReference>
<dbReference type="InterPro" id="IPR000160">
    <property type="entry name" value="GGDEF_dom"/>
</dbReference>
<proteinExistence type="predicted"/>
<dbReference type="CDD" id="cd01949">
    <property type="entry name" value="GGDEF"/>
    <property type="match status" value="1"/>
</dbReference>
<dbReference type="Gene3D" id="3.30.450.40">
    <property type="match status" value="1"/>
</dbReference>
<dbReference type="GO" id="GO:1902201">
    <property type="term" value="P:negative regulation of bacterial-type flagellum-dependent cell motility"/>
    <property type="evidence" value="ECO:0007669"/>
    <property type="project" value="TreeGrafter"/>
</dbReference>
<dbReference type="Gene3D" id="3.30.70.270">
    <property type="match status" value="1"/>
</dbReference>
<dbReference type="OrthoDB" id="9776960at2"/>
<dbReference type="PANTHER" id="PTHR45138">
    <property type="entry name" value="REGULATORY COMPONENTS OF SENSORY TRANSDUCTION SYSTEM"/>
    <property type="match status" value="1"/>
</dbReference>
<organism evidence="5 6">
    <name type="scientific">Neptunomonas concharum</name>
    <dbReference type="NCBI Taxonomy" id="1031538"/>
    <lineage>
        <taxon>Bacteria</taxon>
        <taxon>Pseudomonadati</taxon>
        <taxon>Pseudomonadota</taxon>
        <taxon>Gammaproteobacteria</taxon>
        <taxon>Oceanospirillales</taxon>
        <taxon>Oceanospirillaceae</taxon>
        <taxon>Neptunomonas</taxon>
    </lineage>
</organism>
<evidence type="ECO:0000256" key="1">
    <source>
        <dbReference type="ARBA" id="ARBA00001946"/>
    </source>
</evidence>
<evidence type="ECO:0000256" key="3">
    <source>
        <dbReference type="ARBA" id="ARBA00034247"/>
    </source>
</evidence>
<dbReference type="RefSeq" id="WP_138987688.1">
    <property type="nucleotide sequence ID" value="NZ_CP043869.1"/>
</dbReference>
<sequence length="378" mass="43581">MDRRRTLETENTELKRTLRLTAKKIEHNEATLKRFFDVELRLLACNRLAELLDLLLNDFKTTFKLSDVRLVLFDPEHITRELLENFLPHHSSQIQLEPNQRFLKQLYPAKKLLAGEISSDDRKELFPNNPYILSAALLPLVRQECLIGSLHLGAQDIHRYTVDYQYDYLEHLASVIAVCIENCINQENLQRLSTFDMLTNVHNRRAFDQDILKEVNRANRNNAPLSCLFIDLDYFKAINDTHGHQTGDRVLKTIGLLLKRILRKTDLIARYGGEEFAILLPGCAETQAQQVAENLRKQVASEIFRSLEGVPFRISTSIGFSTFYPEQHPNPPDLKEASEHLVRISDEALYQAKHEGRNCIRFKPFPKQAADNSPLHSA</sequence>
<dbReference type="FunFam" id="3.30.70.270:FF:000001">
    <property type="entry name" value="Diguanylate cyclase domain protein"/>
    <property type="match status" value="1"/>
</dbReference>
<dbReference type="PROSITE" id="PS50887">
    <property type="entry name" value="GGDEF"/>
    <property type="match status" value="1"/>
</dbReference>
<dbReference type="Proteomes" id="UP000324760">
    <property type="component" value="Chromosome"/>
</dbReference>
<dbReference type="SUPFAM" id="SSF55781">
    <property type="entry name" value="GAF domain-like"/>
    <property type="match status" value="1"/>
</dbReference>